<dbReference type="NCBIfam" id="TIGR03915">
    <property type="entry name" value="SAM_7_link_chp"/>
    <property type="match status" value="1"/>
</dbReference>
<dbReference type="CDD" id="cd10030">
    <property type="entry name" value="UDG-F4_TTUDGA_SPO1dp_like"/>
    <property type="match status" value="1"/>
</dbReference>
<evidence type="ECO:0000256" key="6">
    <source>
        <dbReference type="ARBA" id="ARBA00022801"/>
    </source>
</evidence>
<evidence type="ECO:0000259" key="10">
    <source>
        <dbReference type="SMART" id="SM00986"/>
    </source>
</evidence>
<dbReference type="GO" id="GO:0097506">
    <property type="term" value="F:deaminated base DNA N-glycosylase activity"/>
    <property type="evidence" value="ECO:0007669"/>
    <property type="project" value="UniProtKB-ARBA"/>
</dbReference>
<dbReference type="EMBL" id="WNKV01000011">
    <property type="protein sequence ID" value="MTW17642.1"/>
    <property type="molecule type" value="Genomic_DNA"/>
</dbReference>
<dbReference type="Pfam" id="PF13566">
    <property type="entry name" value="DUF4130"/>
    <property type="match status" value="1"/>
</dbReference>
<evidence type="ECO:0000256" key="4">
    <source>
        <dbReference type="ARBA" id="ARBA00022723"/>
    </source>
</evidence>
<dbReference type="AlphaFoldDB" id="A0A9X5ASM4"/>
<evidence type="ECO:0000256" key="1">
    <source>
        <dbReference type="ARBA" id="ARBA00006521"/>
    </source>
</evidence>
<keyword evidence="6" id="KW-0378">Hydrolase</keyword>
<evidence type="ECO:0000256" key="9">
    <source>
        <dbReference type="ARBA" id="ARBA00023204"/>
    </source>
</evidence>
<dbReference type="GO" id="GO:0051539">
    <property type="term" value="F:4 iron, 4 sulfur cluster binding"/>
    <property type="evidence" value="ECO:0007669"/>
    <property type="project" value="UniProtKB-KW"/>
</dbReference>
<keyword evidence="4" id="KW-0479">Metal-binding</keyword>
<sequence length="482" mass="52162">MYAVRLPPDADEAAFREAARGCLAAVLAPRDVAFVPPDAPSLFPPPPAVEALPEIAVPRAYAELLHDAICHRAADRFALLYDVLWRIVQGARGLAANPADPAVARLAGYAHAVRRDIHKMHAFLRFRPCERDGRSVSVAWFEPQHYVLRRAAPFFVDRFAGMDWLIATPTGTAAWHDCVLRFGPPVEKPPQAADAVLDELWLAYYRATFNPARLRLAAMRSEMPRHFWATMPETTQIPAMVAEAGRRVAAMRAAAPDPPPRFAQAVAAQGAAVGMQRPDVPPATAVPPGPSLDALRAEIAACRRCPLHGPATQAVCGTGPKHAAVVLVGEQPGDQEDLAGAPFVGPAGQLLDRALAEAGLDRGALYLTNAVKHFKYEPRGKRRLHKTPNAAEVTACRWWLDRELAALTPRLVVALGATAATALAGRPVSVLRERGPVRFGTRPGYVTVHPSYLLRLPEAARQAEAYAAFVADLRRIRDLAAA</sequence>
<evidence type="ECO:0000256" key="5">
    <source>
        <dbReference type="ARBA" id="ARBA00022763"/>
    </source>
</evidence>
<evidence type="ECO:0000256" key="3">
    <source>
        <dbReference type="ARBA" id="ARBA00022485"/>
    </source>
</evidence>
<dbReference type="GO" id="GO:0046872">
    <property type="term" value="F:metal ion binding"/>
    <property type="evidence" value="ECO:0007669"/>
    <property type="project" value="UniProtKB-KW"/>
</dbReference>
<keyword evidence="3" id="KW-0004">4Fe-4S</keyword>
<evidence type="ECO:0000313" key="11">
    <source>
        <dbReference type="EMBL" id="MTW17642.1"/>
    </source>
</evidence>
<evidence type="ECO:0000256" key="8">
    <source>
        <dbReference type="ARBA" id="ARBA00023014"/>
    </source>
</evidence>
<dbReference type="PANTHER" id="PTHR33693:SF9">
    <property type="entry name" value="TYPE-4 URACIL-DNA GLYCOSYLASE"/>
    <property type="match status" value="1"/>
</dbReference>
<dbReference type="Pfam" id="PF03167">
    <property type="entry name" value="UDG"/>
    <property type="match status" value="1"/>
</dbReference>
<dbReference type="PANTHER" id="PTHR33693">
    <property type="entry name" value="TYPE-5 URACIL-DNA GLYCOSYLASE"/>
    <property type="match status" value="1"/>
</dbReference>
<proteinExistence type="inferred from homology"/>
<keyword evidence="5" id="KW-0227">DNA damage</keyword>
<gene>
    <name evidence="11" type="ORF">GJ689_15660</name>
</gene>
<comment type="similarity">
    <text evidence="1">Belongs to the uracil-DNA glycosylase (UDG) superfamily. Type 4 (UDGa) family.</text>
</comment>
<dbReference type="InterPro" id="IPR036895">
    <property type="entry name" value="Uracil-DNA_glycosylase-like_sf"/>
</dbReference>
<evidence type="ECO:0000256" key="2">
    <source>
        <dbReference type="ARBA" id="ARBA00019403"/>
    </source>
</evidence>
<dbReference type="GO" id="GO:0006281">
    <property type="term" value="P:DNA repair"/>
    <property type="evidence" value="ECO:0007669"/>
    <property type="project" value="UniProtKB-KW"/>
</dbReference>
<keyword evidence="9" id="KW-0234">DNA repair</keyword>
<accession>A0A9X5ASM4</accession>
<dbReference type="SMART" id="SM00987">
    <property type="entry name" value="UreE_C"/>
    <property type="match status" value="1"/>
</dbReference>
<keyword evidence="7" id="KW-0408">Iron</keyword>
<dbReference type="RefSeq" id="WP_155480302.1">
    <property type="nucleotide sequence ID" value="NZ_WNKV01000011.1"/>
</dbReference>
<evidence type="ECO:0000313" key="12">
    <source>
        <dbReference type="Proteomes" id="UP000438991"/>
    </source>
</evidence>
<dbReference type="SMART" id="SM00986">
    <property type="entry name" value="UDG"/>
    <property type="match status" value="1"/>
</dbReference>
<dbReference type="InterPro" id="IPR025404">
    <property type="entry name" value="DUF4130"/>
</dbReference>
<organism evidence="11 12">
    <name type="scientific">Rhodoplanes serenus</name>
    <dbReference type="NCBI Taxonomy" id="200615"/>
    <lineage>
        <taxon>Bacteria</taxon>
        <taxon>Pseudomonadati</taxon>
        <taxon>Pseudomonadota</taxon>
        <taxon>Alphaproteobacteria</taxon>
        <taxon>Hyphomicrobiales</taxon>
        <taxon>Nitrobacteraceae</taxon>
        <taxon>Rhodoplanes</taxon>
    </lineage>
</organism>
<name>A0A9X5ASM4_9BRAD</name>
<dbReference type="Gene3D" id="3.40.470.10">
    <property type="entry name" value="Uracil-DNA glycosylase-like domain"/>
    <property type="match status" value="1"/>
</dbReference>
<comment type="caution">
    <text evidence="11">The sequence shown here is derived from an EMBL/GenBank/DDBJ whole genome shotgun (WGS) entry which is preliminary data.</text>
</comment>
<dbReference type="InterPro" id="IPR005273">
    <property type="entry name" value="Ura-DNA_glyco_family4"/>
</dbReference>
<dbReference type="InterPro" id="IPR005122">
    <property type="entry name" value="Uracil-DNA_glycosylase-like"/>
</dbReference>
<keyword evidence="8" id="KW-0411">Iron-sulfur</keyword>
<dbReference type="InterPro" id="IPR051536">
    <property type="entry name" value="UDG_Type-4/5"/>
</dbReference>
<reference evidence="11 12" key="1">
    <citation type="submission" date="2019-11" db="EMBL/GenBank/DDBJ databases">
        <title>Whole-genome sequence of Rhodoplanes serenus DSM 18633, type strain.</title>
        <authorList>
            <person name="Kyndt J.A."/>
            <person name="Meyer T.E."/>
        </authorList>
    </citation>
    <scope>NUCLEOTIDE SEQUENCE [LARGE SCALE GENOMIC DNA]</scope>
    <source>
        <strain evidence="11 12">DSM 18633</strain>
    </source>
</reference>
<dbReference type="SUPFAM" id="SSF52141">
    <property type="entry name" value="Uracil-DNA glycosylase-like"/>
    <property type="match status" value="1"/>
</dbReference>
<dbReference type="NCBIfam" id="TIGR03914">
    <property type="entry name" value="UDG_fam_dom"/>
    <property type="match status" value="1"/>
</dbReference>
<dbReference type="Proteomes" id="UP000438991">
    <property type="component" value="Unassembled WGS sequence"/>
</dbReference>
<evidence type="ECO:0000256" key="7">
    <source>
        <dbReference type="ARBA" id="ARBA00023004"/>
    </source>
</evidence>
<dbReference type="InterPro" id="IPR023875">
    <property type="entry name" value="DNA_repair_put"/>
</dbReference>
<feature type="domain" description="Uracil-DNA glycosylase-like" evidence="10">
    <location>
        <begin position="316"/>
        <end position="474"/>
    </location>
</feature>
<protein>
    <recommendedName>
        <fullName evidence="2">Type-4 uracil-DNA glycosylase</fullName>
    </recommendedName>
</protein>